<dbReference type="Proteomes" id="UP000035036">
    <property type="component" value="Chromosome"/>
</dbReference>
<organism evidence="1 2">
    <name type="scientific">Geoalkalibacter subterraneus</name>
    <dbReference type="NCBI Taxonomy" id="483547"/>
    <lineage>
        <taxon>Bacteria</taxon>
        <taxon>Pseudomonadati</taxon>
        <taxon>Thermodesulfobacteriota</taxon>
        <taxon>Desulfuromonadia</taxon>
        <taxon>Desulfuromonadales</taxon>
        <taxon>Geoalkalibacteraceae</taxon>
        <taxon>Geoalkalibacter</taxon>
    </lineage>
</organism>
<gene>
    <name evidence="1" type="ORF">GSUB_08005</name>
</gene>
<dbReference type="STRING" id="483547.GSUB_08005"/>
<name>A0A0B5FQW7_9BACT</name>
<evidence type="ECO:0000313" key="2">
    <source>
        <dbReference type="Proteomes" id="UP000035036"/>
    </source>
</evidence>
<dbReference type="AlphaFoldDB" id="A0A0B5FQW7"/>
<dbReference type="HOGENOM" id="CLU_200298_0_0_7"/>
<sequence length="81" mass="9341">MYFEIIGAIKNSKTIAIGSKIRELPRLKKAYGPGRWRKRKGIAQIRLVDGSIVSAEIHWYEASGIGRKEFKIKRYLENGYD</sequence>
<dbReference type="KEGG" id="gsb:GSUB_08005"/>
<reference evidence="1 2" key="1">
    <citation type="journal article" date="2015" name="Genome Announc.">
        <title>Genomes of Geoalkalibacter ferrihydriticus Z-0531T and Geoalkalibacter subterraneus Red1T, Two Haloalkaliphilic Metal-Reducing Deltaproteobacteria.</title>
        <authorList>
            <person name="Badalamenti J.P."/>
            <person name="Krajmalnik-Brown R."/>
            <person name="Torres C.I."/>
            <person name="Bond D.R."/>
        </authorList>
    </citation>
    <scope>NUCLEOTIDE SEQUENCE [LARGE SCALE GENOMIC DNA]</scope>
    <source>
        <strain evidence="1 2">Red1</strain>
    </source>
</reference>
<dbReference type="OrthoDB" id="5771029at2"/>
<keyword evidence="2" id="KW-1185">Reference proteome</keyword>
<proteinExistence type="predicted"/>
<protein>
    <submittedName>
        <fullName evidence="1">Uncharacterized protein</fullName>
    </submittedName>
</protein>
<evidence type="ECO:0000313" key="1">
    <source>
        <dbReference type="EMBL" id="AJF06500.1"/>
    </source>
</evidence>
<dbReference type="RefSeq" id="WP_040200137.1">
    <property type="nucleotide sequence ID" value="NZ_CP010311.1"/>
</dbReference>
<accession>A0A0B5FQW7</accession>
<dbReference type="EMBL" id="CP010311">
    <property type="protein sequence ID" value="AJF06500.1"/>
    <property type="molecule type" value="Genomic_DNA"/>
</dbReference>